<evidence type="ECO:0000313" key="1">
    <source>
        <dbReference type="EMBL" id="CCD44929.1"/>
    </source>
</evidence>
<name>G2XWQ9_BOTF4</name>
<sequence length="64" mass="7613">MRLRERKHIGRRVVKEKSKVCSMYKRYLDKENNGQFHSPTVTVLVLGYFTSSLLEIVKLEEQRS</sequence>
<reference evidence="2" key="1">
    <citation type="journal article" date="2011" name="PLoS Genet.">
        <title>Genomic analysis of the necrotrophic fungal pathogens Sclerotinia sclerotiorum and Botrytis cinerea.</title>
        <authorList>
            <person name="Amselem J."/>
            <person name="Cuomo C.A."/>
            <person name="van Kan J.A."/>
            <person name="Viaud M."/>
            <person name="Benito E.P."/>
            <person name="Couloux A."/>
            <person name="Coutinho P.M."/>
            <person name="de Vries R.P."/>
            <person name="Dyer P.S."/>
            <person name="Fillinger S."/>
            <person name="Fournier E."/>
            <person name="Gout L."/>
            <person name="Hahn M."/>
            <person name="Kohn L."/>
            <person name="Lapalu N."/>
            <person name="Plummer K.M."/>
            <person name="Pradier J.M."/>
            <person name="Quevillon E."/>
            <person name="Sharon A."/>
            <person name="Simon A."/>
            <person name="ten Have A."/>
            <person name="Tudzynski B."/>
            <person name="Tudzynski P."/>
            <person name="Wincker P."/>
            <person name="Andrew M."/>
            <person name="Anthouard V."/>
            <person name="Beever R.E."/>
            <person name="Beffa R."/>
            <person name="Benoit I."/>
            <person name="Bouzid O."/>
            <person name="Brault B."/>
            <person name="Chen Z."/>
            <person name="Choquer M."/>
            <person name="Collemare J."/>
            <person name="Cotton P."/>
            <person name="Danchin E.G."/>
            <person name="Da Silva C."/>
            <person name="Gautier A."/>
            <person name="Giraud C."/>
            <person name="Giraud T."/>
            <person name="Gonzalez C."/>
            <person name="Grossetete S."/>
            <person name="Guldener U."/>
            <person name="Henrissat B."/>
            <person name="Howlett B.J."/>
            <person name="Kodira C."/>
            <person name="Kretschmer M."/>
            <person name="Lappartient A."/>
            <person name="Leroch M."/>
            <person name="Levis C."/>
            <person name="Mauceli E."/>
            <person name="Neuveglise C."/>
            <person name="Oeser B."/>
            <person name="Pearson M."/>
            <person name="Poulain J."/>
            <person name="Poussereau N."/>
            <person name="Quesneville H."/>
            <person name="Rascle C."/>
            <person name="Schumacher J."/>
            <person name="Segurens B."/>
            <person name="Sexton A."/>
            <person name="Silva E."/>
            <person name="Sirven C."/>
            <person name="Soanes D.M."/>
            <person name="Talbot N.J."/>
            <person name="Templeton M."/>
            <person name="Yandava C."/>
            <person name="Yarden O."/>
            <person name="Zeng Q."/>
            <person name="Rollins J.A."/>
            <person name="Lebrun M.H."/>
            <person name="Dickman M."/>
        </authorList>
    </citation>
    <scope>NUCLEOTIDE SEQUENCE [LARGE SCALE GENOMIC DNA]</scope>
    <source>
        <strain evidence="2">T4</strain>
    </source>
</reference>
<dbReference type="Proteomes" id="UP000008177">
    <property type="component" value="Unplaced contigs"/>
</dbReference>
<accession>G2XWQ9</accession>
<dbReference type="InParanoid" id="G2XWQ9"/>
<dbReference type="EMBL" id="FQ790272">
    <property type="protein sequence ID" value="CCD44929.1"/>
    <property type="molecule type" value="Genomic_DNA"/>
</dbReference>
<protein>
    <submittedName>
        <fullName evidence="1">Uncharacterized protein</fullName>
    </submittedName>
</protein>
<organism evidence="1 2">
    <name type="scientific">Botryotinia fuckeliana (strain T4)</name>
    <name type="common">Noble rot fungus</name>
    <name type="synonym">Botrytis cinerea</name>
    <dbReference type="NCBI Taxonomy" id="999810"/>
    <lineage>
        <taxon>Eukaryota</taxon>
        <taxon>Fungi</taxon>
        <taxon>Dikarya</taxon>
        <taxon>Ascomycota</taxon>
        <taxon>Pezizomycotina</taxon>
        <taxon>Leotiomycetes</taxon>
        <taxon>Helotiales</taxon>
        <taxon>Sclerotiniaceae</taxon>
        <taxon>Botrytis</taxon>
    </lineage>
</organism>
<evidence type="ECO:0000313" key="2">
    <source>
        <dbReference type="Proteomes" id="UP000008177"/>
    </source>
</evidence>
<proteinExistence type="predicted"/>
<gene>
    <name evidence="1" type="ORF">BofuT4_uP052780.1</name>
</gene>
<dbReference type="HOGENOM" id="CLU_2867387_0_0_1"/>
<dbReference type="AlphaFoldDB" id="G2XWQ9"/>